<protein>
    <submittedName>
        <fullName evidence="1">Uncharacterized protein</fullName>
    </submittedName>
</protein>
<organism evidence="1">
    <name type="scientific">Actinoplanes campanulatus</name>
    <dbReference type="NCBI Taxonomy" id="113559"/>
    <lineage>
        <taxon>Bacteria</taxon>
        <taxon>Bacillati</taxon>
        <taxon>Actinomycetota</taxon>
        <taxon>Actinomycetes</taxon>
        <taxon>Micromonosporales</taxon>
        <taxon>Micromonosporaceae</taxon>
        <taxon>Actinoplanes</taxon>
    </lineage>
</organism>
<evidence type="ECO:0000313" key="1">
    <source>
        <dbReference type="EMBL" id="GID51574.1"/>
    </source>
</evidence>
<reference evidence="1" key="1">
    <citation type="submission" date="2021-01" db="EMBL/GenBank/DDBJ databases">
        <title>Whole genome shotgun sequence of Actinoplanes capillaceus NBRC 16408.</title>
        <authorList>
            <person name="Komaki H."/>
            <person name="Tamura T."/>
        </authorList>
    </citation>
    <scope>NUCLEOTIDE SEQUENCE [LARGE SCALE GENOMIC DNA]</scope>
    <source>
        <strain evidence="1">NBRC 16408</strain>
    </source>
</reference>
<dbReference type="EMBL" id="BOMF01000192">
    <property type="protein sequence ID" value="GID51574.1"/>
    <property type="molecule type" value="Genomic_DNA"/>
</dbReference>
<accession>A0ABQ3WZ51</accession>
<name>A0ABQ3WZ51_9ACTN</name>
<proteinExistence type="predicted"/>
<gene>
    <name evidence="1" type="ORF">Aca07nite_88490</name>
</gene>
<sequence length="93" mass="10550">MDRLANLRAVGWIKDAKANTLGAEARKAFADGDWYFVPRLKSPATAHQLSGNIGDWTMMLEAISKAGWVLQHWSVTQDRHGRPEAYPLFVRRQ</sequence>
<comment type="caution">
    <text evidence="1">The sequence shown here is derived from an EMBL/GenBank/DDBJ whole genome shotgun (WGS) entry which is preliminary data.</text>
</comment>